<keyword evidence="2" id="KW-1185">Reference proteome</keyword>
<organism evidence="1 2">
    <name type="scientific">Paralvinella palmiformis</name>
    <dbReference type="NCBI Taxonomy" id="53620"/>
    <lineage>
        <taxon>Eukaryota</taxon>
        <taxon>Metazoa</taxon>
        <taxon>Spiralia</taxon>
        <taxon>Lophotrochozoa</taxon>
        <taxon>Annelida</taxon>
        <taxon>Polychaeta</taxon>
        <taxon>Sedentaria</taxon>
        <taxon>Canalipalpata</taxon>
        <taxon>Terebellida</taxon>
        <taxon>Terebelliformia</taxon>
        <taxon>Alvinellidae</taxon>
        <taxon>Paralvinella</taxon>
    </lineage>
</organism>
<comment type="caution">
    <text evidence="1">The sequence shown here is derived from an EMBL/GenBank/DDBJ whole genome shotgun (WGS) entry which is preliminary data.</text>
</comment>
<dbReference type="AlphaFoldDB" id="A0AAD9MYS2"/>
<proteinExistence type="predicted"/>
<protein>
    <submittedName>
        <fullName evidence="1">Uncharacterized protein</fullName>
    </submittedName>
</protein>
<dbReference type="EMBL" id="JAODUP010000405">
    <property type="protein sequence ID" value="KAK2150445.1"/>
    <property type="molecule type" value="Genomic_DNA"/>
</dbReference>
<sequence>MASGVITLPDEFIPKLVEQLSEYGEKAFVVSDRYCHHGFSASFIMFCNETPL</sequence>
<dbReference type="Proteomes" id="UP001208570">
    <property type="component" value="Unassembled WGS sequence"/>
</dbReference>
<accession>A0AAD9MYS2</accession>
<reference evidence="1" key="1">
    <citation type="journal article" date="2023" name="Mol. Biol. Evol.">
        <title>Third-Generation Sequencing Reveals the Adaptive Role of the Epigenome in Three Deep-Sea Polychaetes.</title>
        <authorList>
            <person name="Perez M."/>
            <person name="Aroh O."/>
            <person name="Sun Y."/>
            <person name="Lan Y."/>
            <person name="Juniper S.K."/>
            <person name="Young C.R."/>
            <person name="Angers B."/>
            <person name="Qian P.Y."/>
        </authorList>
    </citation>
    <scope>NUCLEOTIDE SEQUENCE</scope>
    <source>
        <strain evidence="1">P08H-3</strain>
    </source>
</reference>
<evidence type="ECO:0000313" key="1">
    <source>
        <dbReference type="EMBL" id="KAK2150445.1"/>
    </source>
</evidence>
<gene>
    <name evidence="1" type="ORF">LSH36_405g02016</name>
</gene>
<evidence type="ECO:0000313" key="2">
    <source>
        <dbReference type="Proteomes" id="UP001208570"/>
    </source>
</evidence>
<name>A0AAD9MYS2_9ANNE</name>